<dbReference type="PRINTS" id="PR00121">
    <property type="entry name" value="NAKATPASE"/>
</dbReference>
<feature type="compositionally biased region" description="Acidic residues" evidence="9">
    <location>
        <begin position="1105"/>
        <end position="1121"/>
    </location>
</feature>
<dbReference type="SFLD" id="SFLDG00002">
    <property type="entry name" value="C1.7:_P-type_atpase_like"/>
    <property type="match status" value="1"/>
</dbReference>
<feature type="transmembrane region" description="Helical" evidence="10">
    <location>
        <begin position="894"/>
        <end position="915"/>
    </location>
</feature>
<feature type="transmembrane region" description="Helical" evidence="10">
    <location>
        <begin position="139"/>
        <end position="160"/>
    </location>
</feature>
<dbReference type="Pfam" id="PF00690">
    <property type="entry name" value="Cation_ATPase_N"/>
    <property type="match status" value="1"/>
</dbReference>
<feature type="transmembrane region" description="Helical" evidence="10">
    <location>
        <begin position="965"/>
        <end position="982"/>
    </location>
</feature>
<dbReference type="Gene3D" id="1.20.1110.10">
    <property type="entry name" value="Calcium-transporting ATPase, transmembrane domain"/>
    <property type="match status" value="1"/>
</dbReference>
<dbReference type="PANTHER" id="PTHR43294:SF21">
    <property type="entry name" value="CATION TRANSPORTING ATPASE"/>
    <property type="match status" value="1"/>
</dbReference>
<dbReference type="SUPFAM" id="SSF81660">
    <property type="entry name" value="Metal cation-transporting ATPase, ATP-binding domain N"/>
    <property type="match status" value="1"/>
</dbReference>
<feature type="transmembrane region" description="Helical" evidence="10">
    <location>
        <begin position="335"/>
        <end position="362"/>
    </location>
</feature>
<keyword evidence="6" id="KW-1278">Translocase</keyword>
<feature type="compositionally biased region" description="Polar residues" evidence="9">
    <location>
        <begin position="1089"/>
        <end position="1102"/>
    </location>
</feature>
<feature type="region of interest" description="Disordered" evidence="9">
    <location>
        <begin position="76"/>
        <end position="96"/>
    </location>
</feature>
<dbReference type="InterPro" id="IPR001757">
    <property type="entry name" value="P_typ_ATPase"/>
</dbReference>
<comment type="subcellular location">
    <subcellularLocation>
        <location evidence="1">Cell membrane</location>
        <topology evidence="1">Multi-pass membrane protein</topology>
    </subcellularLocation>
</comment>
<dbReference type="GO" id="GO:1902600">
    <property type="term" value="P:proton transmembrane transport"/>
    <property type="evidence" value="ECO:0007669"/>
    <property type="project" value="TreeGrafter"/>
</dbReference>
<dbReference type="RefSeq" id="XP_004990321.1">
    <property type="nucleotide sequence ID" value="XM_004990264.1"/>
</dbReference>
<dbReference type="PANTHER" id="PTHR43294">
    <property type="entry name" value="SODIUM/POTASSIUM-TRANSPORTING ATPASE SUBUNIT ALPHA"/>
    <property type="match status" value="1"/>
</dbReference>
<dbReference type="OMA" id="FYAIVVV"/>
<dbReference type="InterPro" id="IPR023214">
    <property type="entry name" value="HAD_sf"/>
</dbReference>
<dbReference type="SUPFAM" id="SSF56784">
    <property type="entry name" value="HAD-like"/>
    <property type="match status" value="1"/>
</dbReference>
<keyword evidence="13" id="KW-1185">Reference proteome</keyword>
<evidence type="ECO:0000313" key="13">
    <source>
        <dbReference type="Proteomes" id="UP000007799"/>
    </source>
</evidence>
<dbReference type="InterPro" id="IPR018303">
    <property type="entry name" value="ATPase_P-typ_P_site"/>
</dbReference>
<keyword evidence="5" id="KW-0067">ATP-binding</keyword>
<evidence type="ECO:0000256" key="1">
    <source>
        <dbReference type="ARBA" id="ARBA00004651"/>
    </source>
</evidence>
<dbReference type="InterPro" id="IPR044492">
    <property type="entry name" value="P_typ_ATPase_HD_dom"/>
</dbReference>
<evidence type="ECO:0000256" key="5">
    <source>
        <dbReference type="ARBA" id="ARBA00022840"/>
    </source>
</evidence>
<keyword evidence="3 10" id="KW-0812">Transmembrane</keyword>
<dbReference type="Gene3D" id="2.70.150.10">
    <property type="entry name" value="Calcium-transporting ATPase, cytoplasmic transduction domain A"/>
    <property type="match status" value="1"/>
</dbReference>
<dbReference type="InterPro" id="IPR023298">
    <property type="entry name" value="ATPase_P-typ_TM_dom_sf"/>
</dbReference>
<evidence type="ECO:0000256" key="6">
    <source>
        <dbReference type="ARBA" id="ARBA00022967"/>
    </source>
</evidence>
<dbReference type="GO" id="GO:1990573">
    <property type="term" value="P:potassium ion import across plasma membrane"/>
    <property type="evidence" value="ECO:0007669"/>
    <property type="project" value="TreeGrafter"/>
</dbReference>
<dbReference type="AlphaFoldDB" id="F2UJY4"/>
<dbReference type="GO" id="GO:0005886">
    <property type="term" value="C:plasma membrane"/>
    <property type="evidence" value="ECO:0007669"/>
    <property type="project" value="UniProtKB-SubCell"/>
</dbReference>
<dbReference type="GO" id="GO:0016887">
    <property type="term" value="F:ATP hydrolysis activity"/>
    <property type="evidence" value="ECO:0007669"/>
    <property type="project" value="InterPro"/>
</dbReference>
<sequence length="1146" mass="124248">MFPHHPTLIPQTKHKKLEEAGHGPATTTNNHNSHNNKGAEEQATAGNEHVQSIRDVADSFPKSRIVVSEDGALKSAQGLSTEEAQHRLEEDGPNVLTPPKRTPQWVIFLRQLLDPFMLMLLAAAILSWVAYGLDTTEPLNLWLGVILFAVVLVTSFMSFLQERKTSNLMSLFADLSPPKALVVRDGAQMEVEAAHLVVGDIIVFKEGDIVPADVRILHCSALRVECSSLTGESTPIVGTVEAATPGTAAHEATCLGFSGSQCLQGSATAVVVRTGDNTMIGKIASATAAAGSTDTRLGREVTSFVRFVAVLAISMAAVFFAIGVGRQKGDNALYIFINGFLIVIVANVPQGLPATVTSLLTITARRMAANNMFVKRLAVVETLGSASVIASDKTGTITQNRMSARALWSNRVVYTDLGSHNLTAAFPTAHNDTTTLHWLSTVACVCNHATRQMTKSVSDESEYIGNPSDAALLQLTDRHYHTDLRRKQFDIVGEIPFNSRNKWQLVIGRPTDPRVRAAANDSTATATTTPAITATSDMDVAMLKGAPEIVLSKCDSYMMNGEVIPINADFEREFTAALERFGGKSWRVIGLCARLVPRMTHDDDDDDGEDDTELTEDNAPLEGYVLLGLCALADPPRPNVDRAVAACRTAGIKVYMVTGDHALTAAAIAREVGILTSTNGGDIDDEDEHHLNAVAHHPAADPIPGEFQPGVYMSHSVDKFTDDHWRRVLSLPGAVFARATPQQKLTIVEACQRFGEIVAVTGDGVNDAPALKQADIGIAMGIKGNAVAKEAADTLLMDDNFASIVLGVEQGRLIMDNLRKTIRYLLTHLMPEIVPVLMNLALGLPIGLTSLQILSIDLGTEMAAGISLAYEPAEPGIMKRRPRSKKKKMVNRELLTYSYLIAGGIEMVACFLAYVHVFSSHGLTLGDVFLKGDNHFRANPDPLCLSDGRCFTPAQQEEIAGQATAAWYMTLILGQAVHLWVIKSGRVSIFRTNPLNNIVAVYGAIVAVCIMLILVYVPGLQVFVGARTPEGITWVFFLIAAAGLIAYTELKLLWKKRRTRRRRRRRRMRKLRSAGTECHHHALVAGSSAEASPDSSCNTSYIGTCDEDEDDDDDDHDDDHDDNGGRVLHLDDHADSAVHEWMLAVV</sequence>
<dbReference type="GO" id="GO:0030007">
    <property type="term" value="P:intracellular potassium ion homeostasis"/>
    <property type="evidence" value="ECO:0007669"/>
    <property type="project" value="TreeGrafter"/>
</dbReference>
<dbReference type="PROSITE" id="PS00154">
    <property type="entry name" value="ATPASE_E1_E2"/>
    <property type="match status" value="1"/>
</dbReference>
<dbReference type="SUPFAM" id="SSF81665">
    <property type="entry name" value="Calcium ATPase, transmembrane domain M"/>
    <property type="match status" value="1"/>
</dbReference>
<dbReference type="GO" id="GO:0006883">
    <property type="term" value="P:intracellular sodium ion homeostasis"/>
    <property type="evidence" value="ECO:0007669"/>
    <property type="project" value="TreeGrafter"/>
</dbReference>
<keyword evidence="7 10" id="KW-1133">Transmembrane helix</keyword>
<feature type="region of interest" description="Disordered" evidence="9">
    <location>
        <begin position="1086"/>
        <end position="1128"/>
    </location>
</feature>
<dbReference type="InterPro" id="IPR004014">
    <property type="entry name" value="ATPase_P-typ_cation-transptr_N"/>
</dbReference>
<feature type="transmembrane region" description="Helical" evidence="10">
    <location>
        <begin position="116"/>
        <end position="133"/>
    </location>
</feature>
<protein>
    <submittedName>
        <fullName evidence="12">Sodium/potassium-transporting ATPase subunit alpha</fullName>
    </submittedName>
</protein>
<dbReference type="SFLD" id="SFLDS00003">
    <property type="entry name" value="Haloacid_Dehalogenase"/>
    <property type="match status" value="1"/>
</dbReference>
<proteinExistence type="predicted"/>
<name>F2UJY4_SALR5</name>
<keyword evidence="4" id="KW-0547">Nucleotide-binding</keyword>
<dbReference type="FunFam" id="1.20.1110.10:FF:000095">
    <property type="entry name" value="Sodium/potassium-transporting ATPase subunit alpha-1"/>
    <property type="match status" value="1"/>
</dbReference>
<gene>
    <name evidence="12" type="ORF">PTSG_08530</name>
</gene>
<feature type="transmembrane region" description="Helical" evidence="10">
    <location>
        <begin position="994"/>
        <end position="1019"/>
    </location>
</feature>
<dbReference type="eggNOG" id="KOG0203">
    <property type="taxonomic scope" value="Eukaryota"/>
</dbReference>
<evidence type="ECO:0000313" key="12">
    <source>
        <dbReference type="EMBL" id="EGD77433.1"/>
    </source>
</evidence>
<reference evidence="12" key="1">
    <citation type="submission" date="2009-08" db="EMBL/GenBank/DDBJ databases">
        <title>Annotation of Salpingoeca rosetta.</title>
        <authorList>
            <consortium name="The Broad Institute Genome Sequencing Platform"/>
            <person name="Russ C."/>
            <person name="Cuomo C."/>
            <person name="Burger G."/>
            <person name="Gray M.W."/>
            <person name="Holland P.W.H."/>
            <person name="King N."/>
            <person name="Lang F.B.F."/>
            <person name="Roger A.J."/>
            <person name="Ruiz-Trillo I."/>
            <person name="Young S.K."/>
            <person name="Zeng Q."/>
            <person name="Gargeya S."/>
            <person name="Alvarado L."/>
            <person name="Berlin A."/>
            <person name="Chapman S.B."/>
            <person name="Chen Z."/>
            <person name="Freedman E."/>
            <person name="Gellesch M."/>
            <person name="Goldberg J."/>
            <person name="Griggs A."/>
            <person name="Gujja S."/>
            <person name="Heilman E."/>
            <person name="Heiman D."/>
            <person name="Howarth C."/>
            <person name="Mehta T."/>
            <person name="Neiman D."/>
            <person name="Pearson M."/>
            <person name="Roberts A."/>
            <person name="Saif S."/>
            <person name="Shea T."/>
            <person name="Shenoy N."/>
            <person name="Sisk P."/>
            <person name="Stolte C."/>
            <person name="Sykes S."/>
            <person name="White J."/>
            <person name="Yandava C."/>
            <person name="Haas B."/>
            <person name="Nusbaum C."/>
            <person name="Birren B."/>
        </authorList>
    </citation>
    <scope>NUCLEOTIDE SEQUENCE [LARGE SCALE GENOMIC DNA]</scope>
    <source>
        <strain evidence="12">ATCC 50818</strain>
    </source>
</reference>
<dbReference type="Gene3D" id="3.40.50.1000">
    <property type="entry name" value="HAD superfamily/HAD-like"/>
    <property type="match status" value="1"/>
</dbReference>
<dbReference type="InParanoid" id="F2UJY4"/>
<dbReference type="InterPro" id="IPR050510">
    <property type="entry name" value="Cation_transp_ATPase_P-type"/>
</dbReference>
<dbReference type="InterPro" id="IPR006068">
    <property type="entry name" value="ATPase_P-typ_cation-transptr_C"/>
</dbReference>
<organism evidence="13">
    <name type="scientific">Salpingoeca rosetta (strain ATCC 50818 / BSB-021)</name>
    <dbReference type="NCBI Taxonomy" id="946362"/>
    <lineage>
        <taxon>Eukaryota</taxon>
        <taxon>Choanoflagellata</taxon>
        <taxon>Craspedida</taxon>
        <taxon>Salpingoecidae</taxon>
        <taxon>Salpingoeca</taxon>
    </lineage>
</organism>
<evidence type="ECO:0000256" key="7">
    <source>
        <dbReference type="ARBA" id="ARBA00022989"/>
    </source>
</evidence>
<feature type="region of interest" description="Disordered" evidence="9">
    <location>
        <begin position="1"/>
        <end position="47"/>
    </location>
</feature>
<evidence type="ECO:0000256" key="10">
    <source>
        <dbReference type="SAM" id="Phobius"/>
    </source>
</evidence>
<dbReference type="SUPFAM" id="SSF81653">
    <property type="entry name" value="Calcium ATPase, transduction domain A"/>
    <property type="match status" value="1"/>
</dbReference>
<dbReference type="SMART" id="SM00831">
    <property type="entry name" value="Cation_ATPase_N"/>
    <property type="match status" value="1"/>
</dbReference>
<evidence type="ECO:0000256" key="9">
    <source>
        <dbReference type="SAM" id="MobiDB-lite"/>
    </source>
</evidence>
<dbReference type="KEGG" id="sre:PTSG_08530"/>
<feature type="compositionally biased region" description="Low complexity" evidence="9">
    <location>
        <begin position="26"/>
        <end position="36"/>
    </location>
</feature>
<dbReference type="SFLD" id="SFLDF00027">
    <property type="entry name" value="p-type_atpase"/>
    <property type="match status" value="1"/>
</dbReference>
<dbReference type="EMBL" id="GL832978">
    <property type="protein sequence ID" value="EGD77433.1"/>
    <property type="molecule type" value="Genomic_DNA"/>
</dbReference>
<evidence type="ECO:0000259" key="11">
    <source>
        <dbReference type="SMART" id="SM00831"/>
    </source>
</evidence>
<feature type="transmembrane region" description="Helical" evidence="10">
    <location>
        <begin position="1031"/>
        <end position="1054"/>
    </location>
</feature>
<dbReference type="OrthoDB" id="3352408at2759"/>
<dbReference type="GO" id="GO:0036376">
    <property type="term" value="P:sodium ion export across plasma membrane"/>
    <property type="evidence" value="ECO:0007669"/>
    <property type="project" value="TreeGrafter"/>
</dbReference>
<dbReference type="Pfam" id="PF00122">
    <property type="entry name" value="E1-E2_ATPase"/>
    <property type="match status" value="1"/>
</dbReference>
<dbReference type="FunFam" id="3.40.50.1000:FF:000083">
    <property type="entry name" value="Sodium/potassium-transporting ATPase subunit alpha"/>
    <property type="match status" value="1"/>
</dbReference>
<keyword evidence="2" id="KW-1003">Cell membrane</keyword>
<accession>F2UJY4</accession>
<evidence type="ECO:0000256" key="8">
    <source>
        <dbReference type="ARBA" id="ARBA00023136"/>
    </source>
</evidence>
<dbReference type="GO" id="GO:0005391">
    <property type="term" value="F:P-type sodium:potassium-exchanging transporter activity"/>
    <property type="evidence" value="ECO:0007669"/>
    <property type="project" value="TreeGrafter"/>
</dbReference>
<dbReference type="NCBIfam" id="TIGR01494">
    <property type="entry name" value="ATPase_P-type"/>
    <property type="match status" value="2"/>
</dbReference>
<evidence type="ECO:0000256" key="4">
    <source>
        <dbReference type="ARBA" id="ARBA00022741"/>
    </source>
</evidence>
<dbReference type="InterPro" id="IPR023299">
    <property type="entry name" value="ATPase_P-typ_cyto_dom_N"/>
</dbReference>
<evidence type="ECO:0000256" key="3">
    <source>
        <dbReference type="ARBA" id="ARBA00022692"/>
    </source>
</evidence>
<dbReference type="InterPro" id="IPR008250">
    <property type="entry name" value="ATPase_P-typ_transduc_dom_A_sf"/>
</dbReference>
<dbReference type="Proteomes" id="UP000007799">
    <property type="component" value="Unassembled WGS sequence"/>
</dbReference>
<evidence type="ECO:0000256" key="2">
    <source>
        <dbReference type="ARBA" id="ARBA00022475"/>
    </source>
</evidence>
<dbReference type="Gene3D" id="3.40.1110.10">
    <property type="entry name" value="Calcium-transporting ATPase, cytoplasmic domain N"/>
    <property type="match status" value="1"/>
</dbReference>
<dbReference type="InterPro" id="IPR036412">
    <property type="entry name" value="HAD-like_sf"/>
</dbReference>
<dbReference type="PRINTS" id="PR00119">
    <property type="entry name" value="CATATPASE"/>
</dbReference>
<feature type="transmembrane region" description="Helical" evidence="10">
    <location>
        <begin position="304"/>
        <end position="323"/>
    </location>
</feature>
<feature type="domain" description="Cation-transporting P-type ATPase N-terminal" evidence="11">
    <location>
        <begin position="47"/>
        <end position="132"/>
    </location>
</feature>
<dbReference type="Pfam" id="PF00689">
    <property type="entry name" value="Cation_ATPase_C"/>
    <property type="match status" value="1"/>
</dbReference>
<dbReference type="InterPro" id="IPR059000">
    <property type="entry name" value="ATPase_P-type_domA"/>
</dbReference>
<dbReference type="GO" id="GO:0005524">
    <property type="term" value="F:ATP binding"/>
    <property type="evidence" value="ECO:0007669"/>
    <property type="project" value="UniProtKB-KW"/>
</dbReference>
<dbReference type="Pfam" id="PF13246">
    <property type="entry name" value="Cation_ATPase"/>
    <property type="match status" value="1"/>
</dbReference>
<keyword evidence="8 10" id="KW-0472">Membrane</keyword>
<dbReference type="GeneID" id="16070874"/>